<dbReference type="Gene3D" id="1.25.40.390">
    <property type="match status" value="1"/>
</dbReference>
<dbReference type="AlphaFoldDB" id="A0A4Q7N469"/>
<proteinExistence type="predicted"/>
<feature type="domain" description="SusD-like N-terminal" evidence="1">
    <location>
        <begin position="21"/>
        <end position="208"/>
    </location>
</feature>
<evidence type="ECO:0000259" key="1">
    <source>
        <dbReference type="Pfam" id="PF14322"/>
    </source>
</evidence>
<dbReference type="Proteomes" id="UP000293874">
    <property type="component" value="Unassembled WGS sequence"/>
</dbReference>
<comment type="caution">
    <text evidence="2">The sequence shown here is derived from an EMBL/GenBank/DDBJ whole genome shotgun (WGS) entry which is preliminary data.</text>
</comment>
<evidence type="ECO:0000313" key="3">
    <source>
        <dbReference type="Proteomes" id="UP000293874"/>
    </source>
</evidence>
<sequence length="502" mass="57023">MNKLTITILITGLGLLTGCNKWLDVKPEGQSTREQMFQSQKGFRDALTGAYLDLKSGDAYGNALTWGTIEYLARNWDVIATSNTTLNNLVAANYNDAGVKDRVAGIYAKEYKIIADVNSILEFIDGKKNIFEDDNYALIKGEALALRAFAHFDVLRMFGPMPGNPGGIDVLPYVTEVSRNIVPLSNFDMFAAQVLRDLDQAEALLKDVDPITKFTITELNPDPNYTGETVVRDNFYLYRQVRLNYYAVLALKARVYNWLVPRGDANRANAAKYAQMVIDAKDAAGLPVFTLGGLSDNQLGNYTMPSEQIAALSVHDLKLQAENNFDEKGQFARYDFKIQDNFYYINNLFPVGERATDTRWVGMWSYKTTSGQTDFVKYKKYIQKETNPLLQIPLLRLSEMYLILTESATSKAEAENWYKFYCDKKGIPFTNGFSSGGWEADRRNKMIREYVREFYAEGQTFFTYKRYNVTALPASWTYIGFTGSPARYIVPKPDREISYHNN</sequence>
<name>A0A4Q7N469_9BACT</name>
<gene>
    <name evidence="2" type="ORF">EV199_1658</name>
</gene>
<dbReference type="InterPro" id="IPR011990">
    <property type="entry name" value="TPR-like_helical_dom_sf"/>
</dbReference>
<dbReference type="EMBL" id="SGXA01000001">
    <property type="protein sequence ID" value="RZS75785.1"/>
    <property type="molecule type" value="Genomic_DNA"/>
</dbReference>
<organism evidence="2 3">
    <name type="scientific">Pseudobacter ginsenosidimutans</name>
    <dbReference type="NCBI Taxonomy" id="661488"/>
    <lineage>
        <taxon>Bacteria</taxon>
        <taxon>Pseudomonadati</taxon>
        <taxon>Bacteroidota</taxon>
        <taxon>Chitinophagia</taxon>
        <taxon>Chitinophagales</taxon>
        <taxon>Chitinophagaceae</taxon>
        <taxon>Pseudobacter</taxon>
    </lineage>
</organism>
<evidence type="ECO:0000313" key="2">
    <source>
        <dbReference type="EMBL" id="RZS75785.1"/>
    </source>
</evidence>
<accession>A0A4Q7N469</accession>
<dbReference type="PROSITE" id="PS51257">
    <property type="entry name" value="PROKAR_LIPOPROTEIN"/>
    <property type="match status" value="1"/>
</dbReference>
<dbReference type="InterPro" id="IPR033985">
    <property type="entry name" value="SusD-like_N"/>
</dbReference>
<dbReference type="OrthoDB" id="1097962at2"/>
<protein>
    <submittedName>
        <fullName evidence="2">Putative outer membrane starch-binding protein</fullName>
    </submittedName>
</protein>
<keyword evidence="3" id="KW-1185">Reference proteome</keyword>
<dbReference type="Pfam" id="PF14322">
    <property type="entry name" value="SusD-like_3"/>
    <property type="match status" value="1"/>
</dbReference>
<dbReference type="SUPFAM" id="SSF48452">
    <property type="entry name" value="TPR-like"/>
    <property type="match status" value="1"/>
</dbReference>
<reference evidence="2 3" key="1">
    <citation type="submission" date="2019-02" db="EMBL/GenBank/DDBJ databases">
        <title>Genomic Encyclopedia of Type Strains, Phase IV (KMG-IV): sequencing the most valuable type-strain genomes for metagenomic binning, comparative biology and taxonomic classification.</title>
        <authorList>
            <person name="Goeker M."/>
        </authorList>
    </citation>
    <scope>NUCLEOTIDE SEQUENCE [LARGE SCALE GENOMIC DNA]</scope>
    <source>
        <strain evidence="2 3">DSM 18116</strain>
    </source>
</reference>